<keyword evidence="3" id="KW-1185">Reference proteome</keyword>
<keyword evidence="1" id="KW-0812">Transmembrane</keyword>
<keyword evidence="1" id="KW-1133">Transmembrane helix</keyword>
<evidence type="ECO:0000313" key="2">
    <source>
        <dbReference type="EMBL" id="GAW84456.1"/>
    </source>
</evidence>
<dbReference type="AlphaFoldDB" id="A0A1Y1JPD3"/>
<dbReference type="EMBL" id="BDQF01000334">
    <property type="protein sequence ID" value="GAW84456.1"/>
    <property type="molecule type" value="Genomic_DNA"/>
</dbReference>
<feature type="transmembrane region" description="Helical" evidence="1">
    <location>
        <begin position="233"/>
        <end position="254"/>
    </location>
</feature>
<dbReference type="Proteomes" id="UP000195521">
    <property type="component" value="Unassembled WGS sequence"/>
</dbReference>
<accession>A0A1Y1JPD3</accession>
<evidence type="ECO:0000256" key="1">
    <source>
        <dbReference type="SAM" id="Phobius"/>
    </source>
</evidence>
<gene>
    <name evidence="2" type="ORF">PGO_003075</name>
</gene>
<protein>
    <submittedName>
        <fullName evidence="2">Variable surface protein</fullName>
    </submittedName>
</protein>
<evidence type="ECO:0000313" key="3">
    <source>
        <dbReference type="Proteomes" id="UP000195521"/>
    </source>
</evidence>
<name>A0A1Y1JPD3_PLAGO</name>
<proteinExistence type="predicted"/>
<dbReference type="RefSeq" id="XP_028547045.1">
    <property type="nucleotide sequence ID" value="XM_028691244.1"/>
</dbReference>
<keyword evidence="1" id="KW-0472">Membrane</keyword>
<sequence>MKEVNYSYVKNFPEFNEIIENNGEFLKFSRDPCTDGVIGARDHIKNRFKQDKCHAALSFANIIKNNYISESTEERCFYLYYWLYNEFKDNNISEYTNEIYPLLFSIVSSNPNNSLCPYYKGSFTIPYNELTKLDDLYNIHNKLYCIKKSCPSCNNTCKCITECSDIYERHSETCKSNNTSQFCTALENIKNIYYNELQNTTDKCGKAKCKILPCDYIKNIELRSSRISTPKDAIISTIFVLLIPALLFIIYKFLPYNSYIHGGIKRIINKWRVMNEERDKSKKSELSKNNCWNSSYNMLYRTI</sequence>
<reference evidence="3" key="1">
    <citation type="submission" date="2017-04" db="EMBL/GenBank/DDBJ databases">
        <title>Plasmodium gonderi genome.</title>
        <authorList>
            <person name="Arisue N."/>
            <person name="Honma H."/>
            <person name="Kawai S."/>
            <person name="Tougan T."/>
            <person name="Tanabe K."/>
            <person name="Horii T."/>
        </authorList>
    </citation>
    <scope>NUCLEOTIDE SEQUENCE [LARGE SCALE GENOMIC DNA]</scope>
    <source>
        <strain evidence="3">ATCC 30045</strain>
    </source>
</reference>
<dbReference type="GeneID" id="39745264"/>
<organism evidence="2 3">
    <name type="scientific">Plasmodium gonderi</name>
    <dbReference type="NCBI Taxonomy" id="77519"/>
    <lineage>
        <taxon>Eukaryota</taxon>
        <taxon>Sar</taxon>
        <taxon>Alveolata</taxon>
        <taxon>Apicomplexa</taxon>
        <taxon>Aconoidasida</taxon>
        <taxon>Haemosporida</taxon>
        <taxon>Plasmodiidae</taxon>
        <taxon>Plasmodium</taxon>
        <taxon>Plasmodium (Plasmodium)</taxon>
    </lineage>
</organism>
<comment type="caution">
    <text evidence="2">The sequence shown here is derived from an EMBL/GenBank/DDBJ whole genome shotgun (WGS) entry which is preliminary data.</text>
</comment>